<evidence type="ECO:0000259" key="11">
    <source>
        <dbReference type="SMART" id="SM01269"/>
    </source>
</evidence>
<gene>
    <name evidence="12" type="ORF">OSB1V03_LOCUS8153</name>
</gene>
<keyword evidence="13" id="KW-1185">Reference proteome</keyword>
<dbReference type="Pfam" id="PF00487">
    <property type="entry name" value="FA_desaturase"/>
    <property type="match status" value="1"/>
</dbReference>
<evidence type="ECO:0000256" key="4">
    <source>
        <dbReference type="ARBA" id="ARBA00022692"/>
    </source>
</evidence>
<evidence type="ECO:0000256" key="3">
    <source>
        <dbReference type="ARBA" id="ARBA00012021"/>
    </source>
</evidence>
<evidence type="ECO:0000256" key="2">
    <source>
        <dbReference type="ARBA" id="ARBA00006146"/>
    </source>
</evidence>
<feature type="domain" description="Sphingolipid delta4-desaturase N-terminal" evidence="11">
    <location>
        <begin position="2"/>
        <end position="40"/>
    </location>
</feature>
<dbReference type="Pfam" id="PF08557">
    <property type="entry name" value="Lipid_DES"/>
    <property type="match status" value="1"/>
</dbReference>
<evidence type="ECO:0000256" key="6">
    <source>
        <dbReference type="ARBA" id="ARBA00023002"/>
    </source>
</evidence>
<dbReference type="GO" id="GO:0042284">
    <property type="term" value="F:sphingolipid delta-4 desaturase activity"/>
    <property type="evidence" value="ECO:0007669"/>
    <property type="project" value="UniProtKB-UniRule"/>
</dbReference>
<evidence type="ECO:0000256" key="7">
    <source>
        <dbReference type="ARBA" id="ARBA00023098"/>
    </source>
</evidence>
<feature type="transmembrane region" description="Helical" evidence="10">
    <location>
        <begin position="204"/>
        <end position="223"/>
    </location>
</feature>
<dbReference type="EMBL" id="OC859568">
    <property type="protein sequence ID" value="CAD7627728.1"/>
    <property type="molecule type" value="Genomic_DNA"/>
</dbReference>
<reference evidence="12" key="1">
    <citation type="submission" date="2020-11" db="EMBL/GenBank/DDBJ databases">
        <authorList>
            <person name="Tran Van P."/>
        </authorList>
    </citation>
    <scope>NUCLEOTIDE SEQUENCE</scope>
</reference>
<comment type="subcellular location">
    <subcellularLocation>
        <location evidence="1">Membrane</location>
        <topology evidence="1">Multi-pass membrane protein</topology>
    </subcellularLocation>
</comment>
<proteinExistence type="inferred from homology"/>
<dbReference type="InterPro" id="IPR011388">
    <property type="entry name" value="DES1/DES2"/>
</dbReference>
<dbReference type="EMBL" id="CAJPIZ010004993">
    <property type="protein sequence ID" value="CAG2108158.1"/>
    <property type="molecule type" value="Genomic_DNA"/>
</dbReference>
<protein>
    <recommendedName>
        <fullName evidence="3">sphingolipid 4-desaturase</fullName>
        <ecNumber evidence="3">1.14.19.17</ecNumber>
    </recommendedName>
</protein>
<dbReference type="InterPro" id="IPR005804">
    <property type="entry name" value="FA_desaturase_dom"/>
</dbReference>
<evidence type="ECO:0000256" key="8">
    <source>
        <dbReference type="ARBA" id="ARBA00023136"/>
    </source>
</evidence>
<evidence type="ECO:0000256" key="9">
    <source>
        <dbReference type="PIRNR" id="PIRNR017228"/>
    </source>
</evidence>
<keyword evidence="7 9" id="KW-0443">Lipid metabolism</keyword>
<dbReference type="Proteomes" id="UP000759131">
    <property type="component" value="Unassembled WGS sequence"/>
</dbReference>
<dbReference type="PANTHER" id="PTHR12879">
    <property type="entry name" value="SPHINGOLIPID DELTA 4 DESATURASE/C-4 HYDROXYLASE PROTEIN DES2"/>
    <property type="match status" value="1"/>
</dbReference>
<evidence type="ECO:0000313" key="13">
    <source>
        <dbReference type="Proteomes" id="UP000759131"/>
    </source>
</evidence>
<name>A0A7R9KQW3_9ACAR</name>
<dbReference type="GO" id="GO:0046513">
    <property type="term" value="P:ceramide biosynthetic process"/>
    <property type="evidence" value="ECO:0007669"/>
    <property type="project" value="TreeGrafter"/>
</dbReference>
<comment type="similarity">
    <text evidence="2 9">Belongs to the fatty acid desaturase type 1 family. DEGS subfamily.</text>
</comment>
<evidence type="ECO:0000313" key="12">
    <source>
        <dbReference type="EMBL" id="CAD7627728.1"/>
    </source>
</evidence>
<dbReference type="EC" id="1.14.19.17" evidence="3"/>
<evidence type="ECO:0000256" key="5">
    <source>
        <dbReference type="ARBA" id="ARBA00022989"/>
    </source>
</evidence>
<feature type="transmembrane region" description="Helical" evidence="10">
    <location>
        <begin position="105"/>
        <end position="122"/>
    </location>
</feature>
<dbReference type="PIRSF" id="PIRSF017228">
    <property type="entry name" value="Sphnglp_dlt4_des"/>
    <property type="match status" value="1"/>
</dbReference>
<dbReference type="PANTHER" id="PTHR12879:SF8">
    <property type="entry name" value="SPHINGOLIPID DELTA(4)-DESATURASE DES1"/>
    <property type="match status" value="1"/>
</dbReference>
<sequence>MGVKRDYEWVYTDEPHRTRRALILAKYPQIKRLMCADPSLKWRVLCMVSIQLVSFYLIKDVTSFWSLFLLAYCFGGVINISLSTAIHELVHNHAFGPSRPMANKALAIFASLPIGVPMAGTFKKYHLLHHRYQGDDTLDTDIPSPFEAMYFNTTFTKTVWMVLQPLFYVIRPVFTVPSFMVSPTGLELTNITIQFVFNYLIGQWLGWHVVVYMIGGMLLCMGLHPMAGHNISEHYLLFSDRLTMLKDCNNNDMEYPMLMPETYSYYGPLNMLMHNVGYHVEHHDFPSIPGALLPRVRQIAPEFYDSLPSHKSWTYVIWKYITDPNIGPYSRVKRPPRFARRDTNDNIINLANDVIVN</sequence>
<dbReference type="GO" id="GO:0016020">
    <property type="term" value="C:membrane"/>
    <property type="evidence" value="ECO:0007669"/>
    <property type="project" value="UniProtKB-SubCell"/>
</dbReference>
<keyword evidence="5 10" id="KW-1133">Transmembrane helix</keyword>
<organism evidence="12">
    <name type="scientific">Medioppia subpectinata</name>
    <dbReference type="NCBI Taxonomy" id="1979941"/>
    <lineage>
        <taxon>Eukaryota</taxon>
        <taxon>Metazoa</taxon>
        <taxon>Ecdysozoa</taxon>
        <taxon>Arthropoda</taxon>
        <taxon>Chelicerata</taxon>
        <taxon>Arachnida</taxon>
        <taxon>Acari</taxon>
        <taxon>Acariformes</taxon>
        <taxon>Sarcoptiformes</taxon>
        <taxon>Oribatida</taxon>
        <taxon>Brachypylina</taxon>
        <taxon>Oppioidea</taxon>
        <taxon>Oppiidae</taxon>
        <taxon>Medioppia</taxon>
    </lineage>
</organism>
<dbReference type="OrthoDB" id="200948at2759"/>
<dbReference type="AlphaFoldDB" id="A0A7R9KQW3"/>
<accession>A0A7R9KQW3</accession>
<keyword evidence="8 9" id="KW-0472">Membrane</keyword>
<evidence type="ECO:0000256" key="1">
    <source>
        <dbReference type="ARBA" id="ARBA00004141"/>
    </source>
</evidence>
<dbReference type="SMART" id="SM01269">
    <property type="entry name" value="Lipid_DES"/>
    <property type="match status" value="1"/>
</dbReference>
<evidence type="ECO:0000256" key="10">
    <source>
        <dbReference type="SAM" id="Phobius"/>
    </source>
</evidence>
<feature type="transmembrane region" description="Helical" evidence="10">
    <location>
        <begin position="64"/>
        <end position="85"/>
    </location>
</feature>
<keyword evidence="6 9" id="KW-0560">Oxidoreductase</keyword>
<keyword evidence="4 10" id="KW-0812">Transmembrane</keyword>
<dbReference type="CDD" id="cd03508">
    <property type="entry name" value="Delta4-sphingolipid-FADS-like"/>
    <property type="match status" value="1"/>
</dbReference>
<dbReference type="InterPro" id="IPR013866">
    <property type="entry name" value="Sphingolipid_d4-desaturase_N"/>
</dbReference>